<dbReference type="PRINTS" id="PR00689">
    <property type="entry name" value="ACOABINDINGP"/>
</dbReference>
<evidence type="ECO:0000313" key="9">
    <source>
        <dbReference type="Proteomes" id="UP000001876"/>
    </source>
</evidence>
<accession>C1MSV8</accession>
<evidence type="ECO:0000259" key="7">
    <source>
        <dbReference type="PROSITE" id="PS51228"/>
    </source>
</evidence>
<organism evidence="9">
    <name type="scientific">Micromonas pusilla (strain CCMP1545)</name>
    <name type="common">Picoplanktonic green alga</name>
    <dbReference type="NCBI Taxonomy" id="564608"/>
    <lineage>
        <taxon>Eukaryota</taxon>
        <taxon>Viridiplantae</taxon>
        <taxon>Chlorophyta</taxon>
        <taxon>Mamiellophyceae</taxon>
        <taxon>Mamiellales</taxon>
        <taxon>Mamiellaceae</taxon>
        <taxon>Micromonas</taxon>
    </lineage>
</organism>
<name>C1MSV8_MICPC</name>
<evidence type="ECO:0000256" key="6">
    <source>
        <dbReference type="SAM" id="MobiDB-lite"/>
    </source>
</evidence>
<evidence type="ECO:0000256" key="1">
    <source>
        <dbReference type="ARBA" id="ARBA00005567"/>
    </source>
</evidence>
<dbReference type="Pfam" id="PF12796">
    <property type="entry name" value="Ank_2"/>
    <property type="match status" value="1"/>
</dbReference>
<dbReference type="InterPro" id="IPR002110">
    <property type="entry name" value="Ankyrin_rpt"/>
</dbReference>
<dbReference type="SMART" id="SM00248">
    <property type="entry name" value="ANK"/>
    <property type="match status" value="3"/>
</dbReference>
<dbReference type="Gene3D" id="1.25.40.20">
    <property type="entry name" value="Ankyrin repeat-containing domain"/>
    <property type="match status" value="1"/>
</dbReference>
<dbReference type="GeneID" id="9683849"/>
<dbReference type="InterPro" id="IPR036770">
    <property type="entry name" value="Ankyrin_rpt-contain_sf"/>
</dbReference>
<feature type="repeat" description="ANK" evidence="5">
    <location>
        <begin position="256"/>
        <end position="288"/>
    </location>
</feature>
<dbReference type="PROSITE" id="PS50297">
    <property type="entry name" value="ANK_REP_REGION"/>
    <property type="match status" value="2"/>
</dbReference>
<proteinExistence type="inferred from homology"/>
<dbReference type="InterPro" id="IPR000582">
    <property type="entry name" value="Acyl-CoA-binding_protein"/>
</dbReference>
<dbReference type="Pfam" id="PF00887">
    <property type="entry name" value="ACBP"/>
    <property type="match status" value="1"/>
</dbReference>
<dbReference type="PANTHER" id="PTHR24119">
    <property type="entry name" value="ACYL-COA-BINDING DOMAIN-CONTAINING PROTEIN 6"/>
    <property type="match status" value="1"/>
</dbReference>
<keyword evidence="9" id="KW-1185">Reference proteome</keyword>
<keyword evidence="2" id="KW-0677">Repeat</keyword>
<dbReference type="EMBL" id="GG663739">
    <property type="protein sequence ID" value="EEH57203.1"/>
    <property type="molecule type" value="Genomic_DNA"/>
</dbReference>
<dbReference type="Proteomes" id="UP000001876">
    <property type="component" value="Unassembled WGS sequence"/>
</dbReference>
<dbReference type="InterPro" id="IPR014352">
    <property type="entry name" value="FERM/acyl-CoA-bd_prot_sf"/>
</dbReference>
<dbReference type="OMA" id="CERAEMC"/>
<gene>
    <name evidence="8" type="ORF">MICPUCDRAFT_57842</name>
</gene>
<reference evidence="8 9" key="1">
    <citation type="journal article" date="2009" name="Science">
        <title>Green evolution and dynamic adaptations revealed by genomes of the marine picoeukaryotes Micromonas.</title>
        <authorList>
            <person name="Worden A.Z."/>
            <person name="Lee J.H."/>
            <person name="Mock T."/>
            <person name="Rouze P."/>
            <person name="Simmons M.P."/>
            <person name="Aerts A.L."/>
            <person name="Allen A.E."/>
            <person name="Cuvelier M.L."/>
            <person name="Derelle E."/>
            <person name="Everett M.V."/>
            <person name="Foulon E."/>
            <person name="Grimwood J."/>
            <person name="Gundlach H."/>
            <person name="Henrissat B."/>
            <person name="Napoli C."/>
            <person name="McDonald S.M."/>
            <person name="Parker M.S."/>
            <person name="Rombauts S."/>
            <person name="Salamov A."/>
            <person name="Von Dassow P."/>
            <person name="Badger J.H."/>
            <person name="Coutinho P.M."/>
            <person name="Demir E."/>
            <person name="Dubchak I."/>
            <person name="Gentemann C."/>
            <person name="Eikrem W."/>
            <person name="Gready J.E."/>
            <person name="John U."/>
            <person name="Lanier W."/>
            <person name="Lindquist E.A."/>
            <person name="Lucas S."/>
            <person name="Mayer K.F."/>
            <person name="Moreau H."/>
            <person name="Not F."/>
            <person name="Otillar R."/>
            <person name="Panaud O."/>
            <person name="Pangilinan J."/>
            <person name="Paulsen I."/>
            <person name="Piegu B."/>
            <person name="Poliakov A."/>
            <person name="Robbens S."/>
            <person name="Schmutz J."/>
            <person name="Toulza E."/>
            <person name="Wyss T."/>
            <person name="Zelensky A."/>
            <person name="Zhou K."/>
            <person name="Armbrust E.V."/>
            <person name="Bhattacharya D."/>
            <person name="Goodenough U.W."/>
            <person name="Van de Peer Y."/>
            <person name="Grigoriev I.V."/>
        </authorList>
    </citation>
    <scope>NUCLEOTIDE SEQUENCE [LARGE SCALE GENOMIC DNA]</scope>
    <source>
        <strain evidence="8 9">CCMP1545</strain>
    </source>
</reference>
<keyword evidence="4" id="KW-0446">Lipid-binding</keyword>
<dbReference type="Gene3D" id="1.20.80.10">
    <property type="match status" value="1"/>
</dbReference>
<dbReference type="KEGG" id="mpp:MICPUCDRAFT_57842"/>
<feature type="repeat" description="ANK" evidence="5">
    <location>
        <begin position="289"/>
        <end position="321"/>
    </location>
</feature>
<dbReference type="STRING" id="564608.C1MSV8"/>
<dbReference type="GO" id="GO:0000062">
    <property type="term" value="F:fatty-acyl-CoA binding"/>
    <property type="evidence" value="ECO:0007669"/>
    <property type="project" value="InterPro"/>
</dbReference>
<dbReference type="AlphaFoldDB" id="C1MSV8"/>
<dbReference type="PANTHER" id="PTHR24119:SF0">
    <property type="entry name" value="ACYL-COA-BINDING DOMAIN-CONTAINING PROTEIN 6"/>
    <property type="match status" value="1"/>
</dbReference>
<dbReference type="PROSITE" id="PS50088">
    <property type="entry name" value="ANK_REPEAT"/>
    <property type="match status" value="2"/>
</dbReference>
<feature type="region of interest" description="Disordered" evidence="6">
    <location>
        <begin position="26"/>
        <end position="47"/>
    </location>
</feature>
<dbReference type="PROSITE" id="PS51228">
    <property type="entry name" value="ACB_2"/>
    <property type="match status" value="1"/>
</dbReference>
<comment type="similarity">
    <text evidence="1">Belongs to the ACBP family.</text>
</comment>
<dbReference type="eggNOG" id="KOG0817">
    <property type="taxonomic scope" value="Eukaryota"/>
</dbReference>
<dbReference type="SUPFAM" id="SSF47027">
    <property type="entry name" value="Acyl-CoA binding protein"/>
    <property type="match status" value="1"/>
</dbReference>
<feature type="domain" description="ACB" evidence="7">
    <location>
        <begin position="76"/>
        <end position="164"/>
    </location>
</feature>
<feature type="region of interest" description="Disordered" evidence="6">
    <location>
        <begin position="164"/>
        <end position="192"/>
    </location>
</feature>
<protein>
    <submittedName>
        <fullName evidence="8">Predicted protein</fullName>
    </submittedName>
</protein>
<evidence type="ECO:0000256" key="2">
    <source>
        <dbReference type="ARBA" id="ARBA00022737"/>
    </source>
</evidence>
<evidence type="ECO:0000256" key="4">
    <source>
        <dbReference type="ARBA" id="ARBA00023121"/>
    </source>
</evidence>
<evidence type="ECO:0000313" key="8">
    <source>
        <dbReference type="EMBL" id="EEH57203.1"/>
    </source>
</evidence>
<sequence length="379" mass="39512">MGKPPLGAALALALGAGIGFFTSSRARRREKSKAATRDGGDGGDGGGETDAAFGSAYATARSRAQAALLSAFDADLDAAFAAASDRFGRANLKRVPNDDKLRAYALYKQATRGRCVGAKPRVLTDGTTKHAKWCAWEKLGDMPSDEAKGAYVELVDALLGEEEEAAGDERGGGGTEDDADDGGFGGPVFSRPAAVVDAPDADDDDASAASAPSPLIRHVKNGDLDSVQLMLGFARASADADEDESVVDVVNRVDARGCTALHHAADGDKIDIAEALIDAGANINARDDDGATPLHYACVVELPGMCALLLSKGAEVGIPDDDGETAASLGCFELSQRHMEKVMAEFMAEEATKDRVDYLDIAAKFEADLARKKTDEEIV</sequence>
<dbReference type="RefSeq" id="XP_003058748.1">
    <property type="nucleotide sequence ID" value="XM_003058702.1"/>
</dbReference>
<dbReference type="InterPro" id="IPR035984">
    <property type="entry name" value="Acyl-CoA-binding_sf"/>
</dbReference>
<dbReference type="SUPFAM" id="SSF48403">
    <property type="entry name" value="Ankyrin repeat"/>
    <property type="match status" value="1"/>
</dbReference>
<evidence type="ECO:0000256" key="3">
    <source>
        <dbReference type="ARBA" id="ARBA00023043"/>
    </source>
</evidence>
<evidence type="ECO:0000256" key="5">
    <source>
        <dbReference type="PROSITE-ProRule" id="PRU00023"/>
    </source>
</evidence>
<dbReference type="OrthoDB" id="496398at2759"/>
<keyword evidence="3 5" id="KW-0040">ANK repeat</keyword>